<evidence type="ECO:0000313" key="1">
    <source>
        <dbReference type="EMBL" id="MCI17887.1"/>
    </source>
</evidence>
<accession>A0A392Q1M8</accession>
<reference evidence="1 2" key="1">
    <citation type="journal article" date="2018" name="Front. Plant Sci.">
        <title>Red Clover (Trifolium pratense) and Zigzag Clover (T. medium) - A Picture of Genomic Similarities and Differences.</title>
        <authorList>
            <person name="Dluhosova J."/>
            <person name="Istvanek J."/>
            <person name="Nedelnik J."/>
            <person name="Repkova J."/>
        </authorList>
    </citation>
    <scope>NUCLEOTIDE SEQUENCE [LARGE SCALE GENOMIC DNA]</scope>
    <source>
        <strain evidence="2">cv. 10/8</strain>
        <tissue evidence="1">Leaf</tissue>
    </source>
</reference>
<evidence type="ECO:0000313" key="2">
    <source>
        <dbReference type="Proteomes" id="UP000265520"/>
    </source>
</evidence>
<keyword evidence="2" id="KW-1185">Reference proteome</keyword>
<protein>
    <submittedName>
        <fullName evidence="1">Uncharacterized protein</fullName>
    </submittedName>
</protein>
<name>A0A392Q1M8_9FABA</name>
<dbReference type="Proteomes" id="UP000265520">
    <property type="component" value="Unassembled WGS sequence"/>
</dbReference>
<dbReference type="AlphaFoldDB" id="A0A392Q1M8"/>
<feature type="non-terminal residue" evidence="1">
    <location>
        <position position="1"/>
    </location>
</feature>
<organism evidence="1 2">
    <name type="scientific">Trifolium medium</name>
    <dbReference type="NCBI Taxonomy" id="97028"/>
    <lineage>
        <taxon>Eukaryota</taxon>
        <taxon>Viridiplantae</taxon>
        <taxon>Streptophyta</taxon>
        <taxon>Embryophyta</taxon>
        <taxon>Tracheophyta</taxon>
        <taxon>Spermatophyta</taxon>
        <taxon>Magnoliopsida</taxon>
        <taxon>eudicotyledons</taxon>
        <taxon>Gunneridae</taxon>
        <taxon>Pentapetalae</taxon>
        <taxon>rosids</taxon>
        <taxon>fabids</taxon>
        <taxon>Fabales</taxon>
        <taxon>Fabaceae</taxon>
        <taxon>Papilionoideae</taxon>
        <taxon>50 kb inversion clade</taxon>
        <taxon>NPAAA clade</taxon>
        <taxon>Hologalegina</taxon>
        <taxon>IRL clade</taxon>
        <taxon>Trifolieae</taxon>
        <taxon>Trifolium</taxon>
    </lineage>
</organism>
<proteinExistence type="predicted"/>
<comment type="caution">
    <text evidence="1">The sequence shown here is derived from an EMBL/GenBank/DDBJ whole genome shotgun (WGS) entry which is preliminary data.</text>
</comment>
<dbReference type="EMBL" id="LXQA010107449">
    <property type="protein sequence ID" value="MCI17887.1"/>
    <property type="molecule type" value="Genomic_DNA"/>
</dbReference>
<sequence length="20" mass="2102">VTVLQAVGFINEERVGVGSQ</sequence>